<evidence type="ECO:0000313" key="1">
    <source>
        <dbReference type="EnsemblMetazoa" id="GAUT023255-PA"/>
    </source>
</evidence>
<dbReference type="STRING" id="7395.A0A1A9V204"/>
<reference evidence="1" key="1">
    <citation type="submission" date="2020-05" db="UniProtKB">
        <authorList>
            <consortium name="EnsemblMetazoa"/>
        </authorList>
    </citation>
    <scope>IDENTIFICATION</scope>
    <source>
        <strain evidence="1">TTRI</strain>
    </source>
</reference>
<dbReference type="AlphaFoldDB" id="A0A1A9V204"/>
<name>A0A1A9V204_GLOAU</name>
<keyword evidence="2" id="KW-1185">Reference proteome</keyword>
<proteinExistence type="predicted"/>
<accession>A0A1A9V204</accession>
<protein>
    <recommendedName>
        <fullName evidence="3">ABC transporter domain-containing protein</fullName>
    </recommendedName>
</protein>
<organism evidence="1 2">
    <name type="scientific">Glossina austeni</name>
    <name type="common">Savannah tsetse fly</name>
    <dbReference type="NCBI Taxonomy" id="7395"/>
    <lineage>
        <taxon>Eukaryota</taxon>
        <taxon>Metazoa</taxon>
        <taxon>Ecdysozoa</taxon>
        <taxon>Arthropoda</taxon>
        <taxon>Hexapoda</taxon>
        <taxon>Insecta</taxon>
        <taxon>Pterygota</taxon>
        <taxon>Neoptera</taxon>
        <taxon>Endopterygota</taxon>
        <taxon>Diptera</taxon>
        <taxon>Brachycera</taxon>
        <taxon>Muscomorpha</taxon>
        <taxon>Hippoboscoidea</taxon>
        <taxon>Glossinidae</taxon>
        <taxon>Glossina</taxon>
    </lineage>
</organism>
<dbReference type="SUPFAM" id="SSF52540">
    <property type="entry name" value="P-loop containing nucleoside triphosphate hydrolases"/>
    <property type="match status" value="1"/>
</dbReference>
<dbReference type="VEuPathDB" id="VectorBase:GAUT023255"/>
<dbReference type="InterPro" id="IPR027417">
    <property type="entry name" value="P-loop_NTPase"/>
</dbReference>
<dbReference type="EnsemblMetazoa" id="GAUT023255-RA">
    <property type="protein sequence ID" value="GAUT023255-PA"/>
    <property type="gene ID" value="GAUT023255"/>
</dbReference>
<dbReference type="Proteomes" id="UP000078200">
    <property type="component" value="Unassembled WGS sequence"/>
</dbReference>
<evidence type="ECO:0000313" key="2">
    <source>
        <dbReference type="Proteomes" id="UP000078200"/>
    </source>
</evidence>
<dbReference type="Gene3D" id="3.40.50.300">
    <property type="entry name" value="P-loop containing nucleotide triphosphate hydrolases"/>
    <property type="match status" value="1"/>
</dbReference>
<sequence>MSNHLEKDLHDVLSIRISYRGAYLEKIVSTVYRELLYSMKLLDIECRRELSDVLRELRKTKAVMITTHHMEEAEVLGDTISISCNGRELLTGALLEFFCVSFMPSRSSSDHKENPQLPADNSN</sequence>
<evidence type="ECO:0008006" key="3">
    <source>
        <dbReference type="Google" id="ProtNLM"/>
    </source>
</evidence>